<feature type="region of interest" description="Disordered" evidence="1">
    <location>
        <begin position="236"/>
        <end position="268"/>
    </location>
</feature>
<protein>
    <submittedName>
        <fullName evidence="3">BTB domain-containing protein</fullName>
    </submittedName>
</protein>
<evidence type="ECO:0000313" key="3">
    <source>
        <dbReference type="WBParaSite" id="Pan_g9165.t1"/>
    </source>
</evidence>
<reference evidence="2" key="1">
    <citation type="journal article" date="2013" name="Genetics">
        <title>The draft genome and transcriptome of Panagrellus redivivus are shaped by the harsh demands of a free-living lifestyle.</title>
        <authorList>
            <person name="Srinivasan J."/>
            <person name="Dillman A.R."/>
            <person name="Macchietto M.G."/>
            <person name="Heikkinen L."/>
            <person name="Lakso M."/>
            <person name="Fracchia K.M."/>
            <person name="Antoshechkin I."/>
            <person name="Mortazavi A."/>
            <person name="Wong G."/>
            <person name="Sternberg P.W."/>
        </authorList>
    </citation>
    <scope>NUCLEOTIDE SEQUENCE [LARGE SCALE GENOMIC DNA]</scope>
    <source>
        <strain evidence="2">MT8872</strain>
    </source>
</reference>
<dbReference type="WBParaSite" id="Pan_g9165.t1">
    <property type="protein sequence ID" value="Pan_g9165.t1"/>
    <property type="gene ID" value="Pan_g9165"/>
</dbReference>
<feature type="compositionally biased region" description="Low complexity" evidence="1">
    <location>
        <begin position="102"/>
        <end position="113"/>
    </location>
</feature>
<sequence length="503" mass="56894">MAAEERIGFRYVWPVRVVQRQLNHNEAIILHVSPKFATVYDHVSFQWSVKMHGSANLDSDDDSADDLQGCADYIAMSLYYVDGPIPNVDVHARVDVLASGATTPTNPKTPNMNHGDSKPTQLTRGRETELLQGDRATLSAHIKDRIGKIVRFCVWIEIDARLFTTDRYLNAVSPTPVHSFLTANYRARVRSKVWRKKSSRCLRKPRNGSASDKAHLEQTFNIVMERERERRELETALMSSSDDDIIDGDSPKKHRPKVPRVQINAPPDANEKREHLFKKLLVACCDTCERRASLGPSVSADDEDSDASDDSEDDCDDDMDDDGVETTFECLESNKSEMHDTLATMYFNKVALPNMEYVEDFADFLIDAELNDLPVLKRACERYLCGELNSKRDLLTSLLLDLLFLAMMFQLPVMKSMTLTELADRCDELGDVNVLLREEEYQKLDKRIRQMSDRTLGDLVDECKKFREQRRRVEVVKIATSTATALALPPTSNSAPSTPAPAV</sequence>
<evidence type="ECO:0000313" key="2">
    <source>
        <dbReference type="Proteomes" id="UP000492821"/>
    </source>
</evidence>
<proteinExistence type="predicted"/>
<dbReference type="AlphaFoldDB" id="A0A7E4WD85"/>
<feature type="region of interest" description="Disordered" evidence="1">
    <location>
        <begin position="294"/>
        <end position="319"/>
    </location>
</feature>
<feature type="region of interest" description="Disordered" evidence="1">
    <location>
        <begin position="101"/>
        <end position="124"/>
    </location>
</feature>
<reference evidence="3" key="2">
    <citation type="submission" date="2020-10" db="UniProtKB">
        <authorList>
            <consortium name="WormBaseParasite"/>
        </authorList>
    </citation>
    <scope>IDENTIFICATION</scope>
</reference>
<name>A0A7E4WD85_PANRE</name>
<feature type="compositionally biased region" description="Acidic residues" evidence="1">
    <location>
        <begin position="300"/>
        <end position="319"/>
    </location>
</feature>
<evidence type="ECO:0000256" key="1">
    <source>
        <dbReference type="SAM" id="MobiDB-lite"/>
    </source>
</evidence>
<accession>A0A7E4WD85</accession>
<dbReference type="Proteomes" id="UP000492821">
    <property type="component" value="Unassembled WGS sequence"/>
</dbReference>
<organism evidence="2 3">
    <name type="scientific">Panagrellus redivivus</name>
    <name type="common">Microworm</name>
    <dbReference type="NCBI Taxonomy" id="6233"/>
    <lineage>
        <taxon>Eukaryota</taxon>
        <taxon>Metazoa</taxon>
        <taxon>Ecdysozoa</taxon>
        <taxon>Nematoda</taxon>
        <taxon>Chromadorea</taxon>
        <taxon>Rhabditida</taxon>
        <taxon>Tylenchina</taxon>
        <taxon>Panagrolaimomorpha</taxon>
        <taxon>Panagrolaimoidea</taxon>
        <taxon>Panagrolaimidae</taxon>
        <taxon>Panagrellus</taxon>
    </lineage>
</organism>
<keyword evidence="2" id="KW-1185">Reference proteome</keyword>